<name>A0A0F9SR42_9ZZZZ</name>
<accession>A0A0F9SR42</accession>
<organism evidence="2">
    <name type="scientific">marine sediment metagenome</name>
    <dbReference type="NCBI Taxonomy" id="412755"/>
    <lineage>
        <taxon>unclassified sequences</taxon>
        <taxon>metagenomes</taxon>
        <taxon>ecological metagenomes</taxon>
    </lineage>
</organism>
<sequence>MTKDGHDGYIWYAQETSFGVLANDQTWTRLLEVETVSGRGPSQEVKDIRRHGKRGRAGSPRGKRDEDPLVFDVYMVDDAEATNTYDVFLQSIFNESYDVLPDSYAFLIADVEDPTGATTDLLEYYYGCMLDEIEITIEEGEPLKISLSFIRKYVDMNSAELYNSADFSIDCTGEVVTFADDNPDTITRATNSWSADGVKVGDIINITNSTSNNFAYTVASITTVANPDDTITLIGGDTIVAETNSTLTIAFKAVGILIDATGNTITFVEGGGSADTITRANGSWLTDGLVDGAKFTVINSTSNDATYTIDTVDATTITLIVADDVVDETNTTETELIFDSVQTYKAYPSVISYLLWSDVSLTKSGGDWDNVGVVSNISSFTFSVAQGGEKKFRINQSKLPKDVHFGEFVVSGSMTVDYDNFEEIGEVENERSGDIIVAITPTAGLVATITLVNSAYEGAPYDSEVNSLITIDVDFSSDSATFN</sequence>
<comment type="caution">
    <text evidence="2">The sequence shown here is derived from an EMBL/GenBank/DDBJ whole genome shotgun (WGS) entry which is preliminary data.</text>
</comment>
<proteinExistence type="predicted"/>
<dbReference type="EMBL" id="LAZR01002311">
    <property type="protein sequence ID" value="KKN31653.1"/>
    <property type="molecule type" value="Genomic_DNA"/>
</dbReference>
<evidence type="ECO:0000313" key="2">
    <source>
        <dbReference type="EMBL" id="KKN31653.1"/>
    </source>
</evidence>
<gene>
    <name evidence="2" type="ORF">LCGC14_0821710</name>
</gene>
<protein>
    <submittedName>
        <fullName evidence="2">Uncharacterized protein</fullName>
    </submittedName>
</protein>
<reference evidence="2" key="1">
    <citation type="journal article" date="2015" name="Nature">
        <title>Complex archaea that bridge the gap between prokaryotes and eukaryotes.</title>
        <authorList>
            <person name="Spang A."/>
            <person name="Saw J.H."/>
            <person name="Jorgensen S.L."/>
            <person name="Zaremba-Niedzwiedzka K."/>
            <person name="Martijn J."/>
            <person name="Lind A.E."/>
            <person name="van Eijk R."/>
            <person name="Schleper C."/>
            <person name="Guy L."/>
            <person name="Ettema T.J."/>
        </authorList>
    </citation>
    <scope>NUCLEOTIDE SEQUENCE</scope>
</reference>
<dbReference type="AlphaFoldDB" id="A0A0F9SR42"/>
<feature type="region of interest" description="Disordered" evidence="1">
    <location>
        <begin position="41"/>
        <end position="64"/>
    </location>
</feature>
<evidence type="ECO:0000256" key="1">
    <source>
        <dbReference type="SAM" id="MobiDB-lite"/>
    </source>
</evidence>